<keyword evidence="1" id="KW-0472">Membrane</keyword>
<dbReference type="EMBL" id="WNLP01000008">
    <property type="protein sequence ID" value="MUH60173.1"/>
    <property type="molecule type" value="Genomic_DNA"/>
</dbReference>
<gene>
    <name evidence="2" type="ORF">GSD1FS_1528</name>
</gene>
<organism evidence="2 3">
    <name type="scientific">Bifidobacterium canis</name>
    <dbReference type="NCBI Taxonomy" id="2610880"/>
    <lineage>
        <taxon>Bacteria</taxon>
        <taxon>Bacillati</taxon>
        <taxon>Actinomycetota</taxon>
        <taxon>Actinomycetes</taxon>
        <taxon>Bifidobacteriales</taxon>
        <taxon>Bifidobacteriaceae</taxon>
        <taxon>Bifidobacterium</taxon>
    </lineage>
</organism>
<sequence length="105" mass="12275">MPWWIWLILALAMLAVLIAGVVYVIMHGLRALQLVQQVGEEVSDRMGQMNVGETSSRSPQRPIFTEPLQVAADRYAEAHAQVDVHKRKKQERHMRIWRRWAQFNK</sequence>
<dbReference type="AlphaFoldDB" id="A0A7K1J683"/>
<evidence type="ECO:0000313" key="3">
    <source>
        <dbReference type="Proteomes" id="UP000487882"/>
    </source>
</evidence>
<proteinExistence type="predicted"/>
<keyword evidence="3" id="KW-1185">Reference proteome</keyword>
<keyword evidence="1" id="KW-0812">Transmembrane</keyword>
<reference evidence="2 3" key="1">
    <citation type="submission" date="2019-09" db="EMBL/GenBank/DDBJ databases">
        <title>Bifidobacterium canis sp. nov., isolated from the digestive tract of German Shepherd dog puppy.</title>
        <authorList>
            <person name="Bunesova V."/>
        </authorList>
    </citation>
    <scope>NUCLEOTIDE SEQUENCE [LARGE SCALE GENOMIC DNA]</scope>
    <source>
        <strain evidence="2 3">GSD1FS</strain>
    </source>
</reference>
<evidence type="ECO:0000256" key="1">
    <source>
        <dbReference type="SAM" id="Phobius"/>
    </source>
</evidence>
<evidence type="ECO:0000313" key="2">
    <source>
        <dbReference type="EMBL" id="MUH60173.1"/>
    </source>
</evidence>
<dbReference type="Proteomes" id="UP000487882">
    <property type="component" value="Unassembled WGS sequence"/>
</dbReference>
<keyword evidence="1" id="KW-1133">Transmembrane helix</keyword>
<protein>
    <submittedName>
        <fullName evidence="2">Uncharacterized protein</fullName>
    </submittedName>
</protein>
<comment type="caution">
    <text evidence="2">The sequence shown here is derived from an EMBL/GenBank/DDBJ whole genome shotgun (WGS) entry which is preliminary data.</text>
</comment>
<feature type="transmembrane region" description="Helical" evidence="1">
    <location>
        <begin position="6"/>
        <end position="26"/>
    </location>
</feature>
<name>A0A7K1J683_9BIFI</name>
<accession>A0A7K1J683</accession>
<dbReference type="RefSeq" id="WP_155589031.1">
    <property type="nucleotide sequence ID" value="NZ_WNLP01000008.1"/>
</dbReference>